<feature type="signal peptide" evidence="1">
    <location>
        <begin position="1"/>
        <end position="18"/>
    </location>
</feature>
<sequence>MVVLNCLVLCAWARVCVCVCLSVCVPLITVQITLVRLGGGKSCLDSEAS</sequence>
<keyword evidence="1" id="KW-0732">Signal</keyword>
<dbReference type="EMBL" id="GBXM01106011">
    <property type="protein sequence ID" value="JAH02566.1"/>
    <property type="molecule type" value="Transcribed_RNA"/>
</dbReference>
<feature type="chain" id="PRO_5002430880" evidence="1">
    <location>
        <begin position="19"/>
        <end position="49"/>
    </location>
</feature>
<organism evidence="2">
    <name type="scientific">Anguilla anguilla</name>
    <name type="common">European freshwater eel</name>
    <name type="synonym">Muraena anguilla</name>
    <dbReference type="NCBI Taxonomy" id="7936"/>
    <lineage>
        <taxon>Eukaryota</taxon>
        <taxon>Metazoa</taxon>
        <taxon>Chordata</taxon>
        <taxon>Craniata</taxon>
        <taxon>Vertebrata</taxon>
        <taxon>Euteleostomi</taxon>
        <taxon>Actinopterygii</taxon>
        <taxon>Neopterygii</taxon>
        <taxon>Teleostei</taxon>
        <taxon>Anguilliformes</taxon>
        <taxon>Anguillidae</taxon>
        <taxon>Anguilla</taxon>
    </lineage>
</organism>
<accession>A0A0E9PD33</accession>
<evidence type="ECO:0000256" key="1">
    <source>
        <dbReference type="SAM" id="SignalP"/>
    </source>
</evidence>
<proteinExistence type="predicted"/>
<reference evidence="2" key="1">
    <citation type="submission" date="2014-11" db="EMBL/GenBank/DDBJ databases">
        <authorList>
            <person name="Amaro Gonzalez C."/>
        </authorList>
    </citation>
    <scope>NUCLEOTIDE SEQUENCE</scope>
</reference>
<name>A0A0E9PD33_ANGAN</name>
<protein>
    <submittedName>
        <fullName evidence="2">Uncharacterized protein</fullName>
    </submittedName>
</protein>
<dbReference type="AlphaFoldDB" id="A0A0E9PD33"/>
<evidence type="ECO:0000313" key="2">
    <source>
        <dbReference type="EMBL" id="JAH02566.1"/>
    </source>
</evidence>
<reference evidence="2" key="2">
    <citation type="journal article" date="2015" name="Fish Shellfish Immunol.">
        <title>Early steps in the European eel (Anguilla anguilla)-Vibrio vulnificus interaction in the gills: Role of the RtxA13 toxin.</title>
        <authorList>
            <person name="Callol A."/>
            <person name="Pajuelo D."/>
            <person name="Ebbesson L."/>
            <person name="Teles M."/>
            <person name="MacKenzie S."/>
            <person name="Amaro C."/>
        </authorList>
    </citation>
    <scope>NUCLEOTIDE SEQUENCE</scope>
</reference>